<feature type="domain" description="2EXR" evidence="2">
    <location>
        <begin position="35"/>
        <end position="128"/>
    </location>
</feature>
<dbReference type="EMBL" id="QGMK01002738">
    <property type="protein sequence ID" value="TVY56365.1"/>
    <property type="molecule type" value="Genomic_DNA"/>
</dbReference>
<comment type="caution">
    <text evidence="3">The sequence shown here is derived from an EMBL/GenBank/DDBJ whole genome shotgun (WGS) entry which is preliminary data.</text>
</comment>
<organism evidence="3 4">
    <name type="scientific">Lachnellula suecica</name>
    <dbReference type="NCBI Taxonomy" id="602035"/>
    <lineage>
        <taxon>Eukaryota</taxon>
        <taxon>Fungi</taxon>
        <taxon>Dikarya</taxon>
        <taxon>Ascomycota</taxon>
        <taxon>Pezizomycotina</taxon>
        <taxon>Leotiomycetes</taxon>
        <taxon>Helotiales</taxon>
        <taxon>Lachnaceae</taxon>
        <taxon>Lachnellula</taxon>
    </lineage>
</organism>
<evidence type="ECO:0000256" key="1">
    <source>
        <dbReference type="SAM" id="MobiDB-lite"/>
    </source>
</evidence>
<dbReference type="AlphaFoldDB" id="A0A8T9BXQ0"/>
<dbReference type="Proteomes" id="UP000469558">
    <property type="component" value="Unassembled WGS sequence"/>
</dbReference>
<dbReference type="OrthoDB" id="3473305at2759"/>
<protein>
    <recommendedName>
        <fullName evidence="2">2EXR domain-containing protein</fullName>
    </recommendedName>
</protein>
<name>A0A8T9BXQ0_9HELO</name>
<proteinExistence type="predicted"/>
<feature type="compositionally biased region" description="Polar residues" evidence="1">
    <location>
        <begin position="7"/>
        <end position="24"/>
    </location>
</feature>
<reference evidence="3 4" key="1">
    <citation type="submission" date="2018-05" db="EMBL/GenBank/DDBJ databases">
        <title>Genome sequencing and assembly of the regulated plant pathogen Lachnellula willkommii and related sister species for the development of diagnostic species identification markers.</title>
        <authorList>
            <person name="Giroux E."/>
            <person name="Bilodeau G."/>
        </authorList>
    </citation>
    <scope>NUCLEOTIDE SEQUENCE [LARGE SCALE GENOMIC DNA]</scope>
    <source>
        <strain evidence="3 4">CBS 268.59</strain>
    </source>
</reference>
<dbReference type="PANTHER" id="PTHR35910:SF6">
    <property type="entry name" value="2EXR DOMAIN-CONTAINING PROTEIN"/>
    <property type="match status" value="1"/>
</dbReference>
<feature type="region of interest" description="Disordered" evidence="1">
    <location>
        <begin position="1"/>
        <end position="24"/>
    </location>
</feature>
<keyword evidence="4" id="KW-1185">Reference proteome</keyword>
<evidence type="ECO:0000313" key="4">
    <source>
        <dbReference type="Proteomes" id="UP000469558"/>
    </source>
</evidence>
<accession>A0A8T9BXQ0</accession>
<evidence type="ECO:0000313" key="3">
    <source>
        <dbReference type="EMBL" id="TVY56365.1"/>
    </source>
</evidence>
<sequence>MAAPNIGATTSTMTTNTLDATSSMDEPSTIATASFPQFAKLPIELRQKIWRHTLTPRVVQIRNKLEFTVEDPKHVNSPLDVLYSTTALPTTFLVCNDSRRAVEPFYPLCFNTSFFMSDIHFNFHLDTLYIDSFFGDEFPTEFFAAFTNPELRSLRYLAVDNSIGRRPQDDPLYGGRYDPTFWEALKETVDKLTNLKCFYLSVDVRDGLVDIGEHFGNIPGIFPRDLNWGYEDDINQVELFDLLPRELIEGSEIVDDHLDVLTDGSYMEYIDLSPVINDDLGDVAPWAIEAGDYDSALWKRRRGGLGEVVWSWHRPGP</sequence>
<gene>
    <name evidence="3" type="ORF">LSUE1_G009000</name>
</gene>
<evidence type="ECO:0000259" key="2">
    <source>
        <dbReference type="Pfam" id="PF20150"/>
    </source>
</evidence>
<dbReference type="PANTHER" id="PTHR35910">
    <property type="entry name" value="2EXR DOMAIN-CONTAINING PROTEIN"/>
    <property type="match status" value="1"/>
</dbReference>
<dbReference type="InterPro" id="IPR045518">
    <property type="entry name" value="2EXR"/>
</dbReference>
<dbReference type="Pfam" id="PF20150">
    <property type="entry name" value="2EXR"/>
    <property type="match status" value="1"/>
</dbReference>
<feature type="non-terminal residue" evidence="3">
    <location>
        <position position="317"/>
    </location>
</feature>